<keyword evidence="3" id="KW-1133">Transmembrane helix</keyword>
<feature type="active site" description="Proton acceptor" evidence="2">
    <location>
        <position position="376"/>
    </location>
</feature>
<dbReference type="HOGENOM" id="CLU_047251_3_0_10"/>
<dbReference type="InterPro" id="IPR016035">
    <property type="entry name" value="Acyl_Trfase/lysoPLipase"/>
</dbReference>
<evidence type="ECO:0000256" key="2">
    <source>
        <dbReference type="PROSITE-ProRule" id="PRU01161"/>
    </source>
</evidence>
<organism evidence="5 6">
    <name type="scientific">Zobellia galactanivorans (strain DSM 12802 / CCUG 47099 / CIP 106680 / NCIMB 13871 / Dsij)</name>
    <dbReference type="NCBI Taxonomy" id="63186"/>
    <lineage>
        <taxon>Bacteria</taxon>
        <taxon>Pseudomonadati</taxon>
        <taxon>Bacteroidota</taxon>
        <taxon>Flavobacteriia</taxon>
        <taxon>Flavobacteriales</taxon>
        <taxon>Flavobacteriaceae</taxon>
        <taxon>Zobellia</taxon>
    </lineage>
</organism>
<evidence type="ECO:0000256" key="3">
    <source>
        <dbReference type="SAM" id="Phobius"/>
    </source>
</evidence>
<dbReference type="OrthoDB" id="9770965at2"/>
<dbReference type="EMBL" id="FP476056">
    <property type="protein sequence ID" value="CAZ98451.1"/>
    <property type="molecule type" value="Genomic_DNA"/>
</dbReference>
<accession>G0L3I8</accession>
<evidence type="ECO:0000256" key="1">
    <source>
        <dbReference type="ARBA" id="ARBA00023098"/>
    </source>
</evidence>
<gene>
    <name evidence="5" type="ordered locus">zobellia_4316</name>
</gene>
<feature type="short sequence motif" description="GXGXXG" evidence="2">
    <location>
        <begin position="90"/>
        <end position="95"/>
    </location>
</feature>
<evidence type="ECO:0000313" key="5">
    <source>
        <dbReference type="EMBL" id="CAZ98451.1"/>
    </source>
</evidence>
<protein>
    <submittedName>
        <fullName evidence="5">Conserved hypothetical membrane protein</fullName>
    </submittedName>
</protein>
<feature type="domain" description="PNPLA" evidence="4">
    <location>
        <begin position="86"/>
        <end position="389"/>
    </location>
</feature>
<dbReference type="PATRIC" id="fig|63186.3.peg.4233"/>
<dbReference type="AlphaFoldDB" id="G0L3I8"/>
<name>G0L3I8_ZOBGA</name>
<dbReference type="Pfam" id="PF01734">
    <property type="entry name" value="Patatin"/>
    <property type="match status" value="1"/>
</dbReference>
<reference evidence="6" key="1">
    <citation type="submission" date="2009-07" db="EMBL/GenBank/DDBJ databases">
        <title>Complete genome sequence of Zobellia galactanivorans Dsij.</title>
        <authorList>
            <consortium name="Genoscope - CEA"/>
        </authorList>
    </citation>
    <scope>NUCLEOTIDE SEQUENCE [LARGE SCALE GENOMIC DNA]</scope>
    <source>
        <strain evidence="6">DSM 12802 / CCUG 47099 / CIP 106680 / NCIMB 13871 / Dsij</strain>
    </source>
</reference>
<feature type="short sequence motif" description="DGA/G" evidence="2">
    <location>
        <begin position="376"/>
        <end position="378"/>
    </location>
</feature>
<dbReference type="GO" id="GO:0016042">
    <property type="term" value="P:lipid catabolic process"/>
    <property type="evidence" value="ECO:0007669"/>
    <property type="project" value="UniProtKB-UniRule"/>
</dbReference>
<dbReference type="GO" id="GO:0016787">
    <property type="term" value="F:hydrolase activity"/>
    <property type="evidence" value="ECO:0007669"/>
    <property type="project" value="UniProtKB-UniRule"/>
</dbReference>
<evidence type="ECO:0000313" key="6">
    <source>
        <dbReference type="Proteomes" id="UP000008898"/>
    </source>
</evidence>
<dbReference type="InterPro" id="IPR002641">
    <property type="entry name" value="PNPLA_dom"/>
</dbReference>
<dbReference type="RefSeq" id="WP_013995639.1">
    <property type="nucleotide sequence ID" value="NC_015844.1"/>
</dbReference>
<dbReference type="Proteomes" id="UP000008898">
    <property type="component" value="Chromosome"/>
</dbReference>
<dbReference type="STRING" id="63186.ZOBELLIA_4316"/>
<reference evidence="5 6" key="2">
    <citation type="journal article" date="2012" name="Environ. Microbiol.">
        <title>Characterization of the first alginolytic operons in a marine bacterium: from their emergence in marine Flavobacteriia to their independent transfers to marine Proteobacteria and human gut Bacteroides.</title>
        <authorList>
            <person name="Thomas F."/>
            <person name="Barbeyron T."/>
            <person name="Tonon T."/>
            <person name="Genicot S."/>
            <person name="Czjzek M."/>
            <person name="Michel G."/>
        </authorList>
    </citation>
    <scope>NUCLEOTIDE SEQUENCE [LARGE SCALE GENOMIC DNA]</scope>
    <source>
        <strain evidence="6">DSM 12802 / CCUG 47099 / CIP 106680 / NCIMB 13871 / Dsij</strain>
    </source>
</reference>
<keyword evidence="1 2" id="KW-0443">Lipid metabolism</keyword>
<feature type="active site" description="Nucleophile" evidence="2">
    <location>
        <position position="119"/>
    </location>
</feature>
<dbReference type="Gene3D" id="3.40.1090.10">
    <property type="entry name" value="Cytosolic phospholipase A2 catalytic domain"/>
    <property type="match status" value="2"/>
</dbReference>
<feature type="transmembrane region" description="Helical" evidence="3">
    <location>
        <begin position="228"/>
        <end position="249"/>
    </location>
</feature>
<keyword evidence="2" id="KW-0442">Lipid degradation</keyword>
<dbReference type="SUPFAM" id="SSF52151">
    <property type="entry name" value="FabD/lysophospholipase-like"/>
    <property type="match status" value="1"/>
</dbReference>
<feature type="short sequence motif" description="GXSXG" evidence="2">
    <location>
        <begin position="117"/>
        <end position="121"/>
    </location>
</feature>
<dbReference type="PROSITE" id="PS51635">
    <property type="entry name" value="PNPLA"/>
    <property type="match status" value="1"/>
</dbReference>
<sequence length="518" mass="58800">MNIYEFLEKAIANGTIAKDALDKNRLELTKTLFDKADAKLNAAILDQNLKLKDKIKNGTIDPNVISLGRITETFNNKIESRPVIDLVQQGGGMYGIALLGYTYIMEKIGIRFYSHGGTSAGAINASFLAAIPNSIYECHSIFSEPGVPRQATKSELLTHVITHTDFSSFMGTQGIIGRIQRSLFKRFKSKVLRFSLLATLLLFLVICFGAFGIIYSTSNGLSGLEIRYFDFIIGTLNIFALMLLIYILFVKVLGPSFGINSGDEFYRWADTLFALVGIRNTEDFDTRLSETKISPSEPTDLARLVLISSNLTHNRIVKFPERAVDYWGNSQKVKPAAYLRATMSIPFIYKTFVPERKHYDQPDDDDQILLKARFVDGGMLSNFPIREFHKTNGNPPRFPTFGVLLSDIGLNHRTQIANIDKNKLPNSTLLQYLTSFFKTFRNFYDYEFIFSNDEIKQRVVTVDTEKFNWLNFWMDDPTKTELFLAGVDAAIAQIDKFQWHEYAPTRTPEKKKTQNPST</sequence>
<dbReference type="KEGG" id="zga:ZOBELLIA_4316"/>
<proteinExistence type="predicted"/>
<keyword evidence="6" id="KW-1185">Reference proteome</keyword>
<keyword evidence="2" id="KW-0378">Hydrolase</keyword>
<evidence type="ECO:0000259" key="4">
    <source>
        <dbReference type="PROSITE" id="PS51635"/>
    </source>
</evidence>
<keyword evidence="3" id="KW-0472">Membrane</keyword>
<keyword evidence="3" id="KW-0812">Transmembrane</keyword>
<feature type="transmembrane region" description="Helical" evidence="3">
    <location>
        <begin position="191"/>
        <end position="216"/>
    </location>
</feature>